<feature type="domain" description="TadE-like" evidence="2">
    <location>
        <begin position="26"/>
        <end position="68"/>
    </location>
</feature>
<dbReference type="RefSeq" id="WP_115934591.1">
    <property type="nucleotide sequence ID" value="NZ_QRDW01000001.1"/>
</dbReference>
<keyword evidence="1" id="KW-1133">Transmembrane helix</keyword>
<keyword evidence="1" id="KW-0812">Transmembrane</keyword>
<evidence type="ECO:0000259" key="2">
    <source>
        <dbReference type="Pfam" id="PF07811"/>
    </source>
</evidence>
<accession>A0A3D9HVI6</accession>
<dbReference type="OrthoDB" id="7306064at2"/>
<gene>
    <name evidence="3" type="ORF">DFP90_101239</name>
</gene>
<comment type="caution">
    <text evidence="3">The sequence shown here is derived from an EMBL/GenBank/DDBJ whole genome shotgun (WGS) entry which is preliminary data.</text>
</comment>
<dbReference type="EMBL" id="QRDW01000001">
    <property type="protein sequence ID" value="RED53450.1"/>
    <property type="molecule type" value="Genomic_DNA"/>
</dbReference>
<keyword evidence="1" id="KW-0472">Membrane</keyword>
<organism evidence="3 4">
    <name type="scientific">Aestuariispira insulae</name>
    <dbReference type="NCBI Taxonomy" id="1461337"/>
    <lineage>
        <taxon>Bacteria</taxon>
        <taxon>Pseudomonadati</taxon>
        <taxon>Pseudomonadota</taxon>
        <taxon>Alphaproteobacteria</taxon>
        <taxon>Rhodospirillales</taxon>
        <taxon>Kiloniellaceae</taxon>
        <taxon>Aestuariispira</taxon>
    </lineage>
</organism>
<dbReference type="InterPro" id="IPR012495">
    <property type="entry name" value="TadE-like_dom"/>
</dbReference>
<feature type="transmembrane region" description="Helical" evidence="1">
    <location>
        <begin position="32"/>
        <end position="55"/>
    </location>
</feature>
<reference evidence="3 4" key="1">
    <citation type="submission" date="2018-07" db="EMBL/GenBank/DDBJ databases">
        <title>Genomic Encyclopedia of Type Strains, Phase III (KMG-III): the genomes of soil and plant-associated and newly described type strains.</title>
        <authorList>
            <person name="Whitman W."/>
        </authorList>
    </citation>
    <scope>NUCLEOTIDE SEQUENCE [LARGE SCALE GENOMIC DNA]</scope>
    <source>
        <strain evidence="3 4">CECT 8488</strain>
    </source>
</reference>
<keyword evidence="4" id="KW-1185">Reference proteome</keyword>
<evidence type="ECO:0000256" key="1">
    <source>
        <dbReference type="SAM" id="Phobius"/>
    </source>
</evidence>
<dbReference type="AlphaFoldDB" id="A0A3D9HVI6"/>
<dbReference type="Pfam" id="PF07811">
    <property type="entry name" value="TadE"/>
    <property type="match status" value="1"/>
</dbReference>
<sequence>MCSIFKKTEDCLISSSTHRLKGDERGIVSQEFAIISPLLILMIIGIFELGTIMLVNSLMEGAMRESSRYGITGRADSGISRESYIRQIVDEQTLGFVDMDKAKFETLVYSDFGSIGDGEPYIDGNGNGAYDVGETFTDENSNGAWDADVGEDSAGAADDVVLYRISYNWPIMTPLIGALIGTDGHFPMEASIAVRNEPWE</sequence>
<proteinExistence type="predicted"/>
<name>A0A3D9HVI6_9PROT</name>
<dbReference type="Proteomes" id="UP000256845">
    <property type="component" value="Unassembled WGS sequence"/>
</dbReference>
<protein>
    <submittedName>
        <fullName evidence="3">TadE-like protein</fullName>
    </submittedName>
</protein>
<evidence type="ECO:0000313" key="3">
    <source>
        <dbReference type="EMBL" id="RED53450.1"/>
    </source>
</evidence>
<evidence type="ECO:0000313" key="4">
    <source>
        <dbReference type="Proteomes" id="UP000256845"/>
    </source>
</evidence>